<evidence type="ECO:0000313" key="1">
    <source>
        <dbReference type="EMBL" id="VEL39411.1"/>
    </source>
</evidence>
<dbReference type="EMBL" id="CAAALY010261207">
    <property type="protein sequence ID" value="VEL39411.1"/>
    <property type="molecule type" value="Genomic_DNA"/>
</dbReference>
<proteinExistence type="predicted"/>
<sequence>MSRLACRLFVRLTADKFSRSQTQFLSASLSLRVPLGGAEGGLTGSGVSDLTRAYHLSAGGCLKGISCGMWKGRRVASCCVNVIGIRQGTNSG</sequence>
<protein>
    <submittedName>
        <fullName evidence="1">Uncharacterized protein</fullName>
    </submittedName>
</protein>
<comment type="caution">
    <text evidence="1">The sequence shown here is derived from an EMBL/GenBank/DDBJ whole genome shotgun (WGS) entry which is preliminary data.</text>
</comment>
<dbReference type="Proteomes" id="UP000784294">
    <property type="component" value="Unassembled WGS sequence"/>
</dbReference>
<keyword evidence="2" id="KW-1185">Reference proteome</keyword>
<organism evidence="1 2">
    <name type="scientific">Protopolystoma xenopodis</name>
    <dbReference type="NCBI Taxonomy" id="117903"/>
    <lineage>
        <taxon>Eukaryota</taxon>
        <taxon>Metazoa</taxon>
        <taxon>Spiralia</taxon>
        <taxon>Lophotrochozoa</taxon>
        <taxon>Platyhelminthes</taxon>
        <taxon>Monogenea</taxon>
        <taxon>Polyopisthocotylea</taxon>
        <taxon>Polystomatidea</taxon>
        <taxon>Polystomatidae</taxon>
        <taxon>Protopolystoma</taxon>
    </lineage>
</organism>
<reference evidence="1" key="1">
    <citation type="submission" date="2018-11" db="EMBL/GenBank/DDBJ databases">
        <authorList>
            <consortium name="Pathogen Informatics"/>
        </authorList>
    </citation>
    <scope>NUCLEOTIDE SEQUENCE</scope>
</reference>
<dbReference type="AlphaFoldDB" id="A0A3S5CQ96"/>
<evidence type="ECO:0000313" key="2">
    <source>
        <dbReference type="Proteomes" id="UP000784294"/>
    </source>
</evidence>
<name>A0A3S5CQ96_9PLAT</name>
<gene>
    <name evidence="1" type="ORF">PXEA_LOCUS32851</name>
</gene>
<accession>A0A3S5CQ96</accession>